<dbReference type="EMBL" id="WNYA01003071">
    <property type="protein sequence ID" value="KAG8543655.1"/>
    <property type="molecule type" value="Genomic_DNA"/>
</dbReference>
<dbReference type="PROSITE" id="PS00514">
    <property type="entry name" value="FIBRINOGEN_C_1"/>
    <property type="match status" value="1"/>
</dbReference>
<reference evidence="6" key="1">
    <citation type="thesis" date="2020" institute="ProQuest LLC" country="789 East Eisenhower Parkway, Ann Arbor, MI, USA">
        <title>Comparative Genomics and Chromosome Evolution.</title>
        <authorList>
            <person name="Mudd A.B."/>
        </authorList>
    </citation>
    <scope>NUCLEOTIDE SEQUENCE</scope>
    <source>
        <strain evidence="6">237g6f4</strain>
        <tissue evidence="6">Blood</tissue>
    </source>
</reference>
<sequence>MRQTRTCHSDCASVYHSGVRSSGVYTILPPGGGSPVHVFCDMETQGGGWTVIQRRRDGSISFNRTWREYTEGFGDLKGELWLGNENIHKITGRGGYSLRIDLEDWDGEHKYIQYRDFSIEDENSYFRLHVSGHSGTAEDSFAWYHNKRSFSSPGSGNLCADISHGGWWYYQCFYSNLNGVYHGGGRYVKGREAMGPDGIVWYSWKNTDYYSLKKVSMMIRPRTFHLHTSP</sequence>
<dbReference type="InterPro" id="IPR002181">
    <property type="entry name" value="Fibrinogen_a/b/g_C_dom"/>
</dbReference>
<dbReference type="InterPro" id="IPR037579">
    <property type="entry name" value="FIB_ANG-like"/>
</dbReference>
<evidence type="ECO:0000256" key="4">
    <source>
        <dbReference type="ARBA" id="ARBA00023180"/>
    </source>
</evidence>
<comment type="caution">
    <text evidence="6">The sequence shown here is derived from an EMBL/GenBank/DDBJ whole genome shotgun (WGS) entry which is preliminary data.</text>
</comment>
<comment type="subcellular location">
    <subcellularLocation>
        <location evidence="1">Secreted</location>
    </subcellularLocation>
</comment>
<dbReference type="Proteomes" id="UP000824782">
    <property type="component" value="Unassembled WGS sequence"/>
</dbReference>
<keyword evidence="4" id="KW-0325">Glycoprotein</keyword>
<dbReference type="GO" id="GO:0042730">
    <property type="term" value="P:fibrinolysis"/>
    <property type="evidence" value="ECO:0007669"/>
    <property type="project" value="TreeGrafter"/>
</dbReference>
<gene>
    <name evidence="6" type="ORF">GDO81_024089</name>
</gene>
<evidence type="ECO:0000256" key="3">
    <source>
        <dbReference type="ARBA" id="ARBA00023157"/>
    </source>
</evidence>
<proteinExistence type="predicted"/>
<dbReference type="SMART" id="SM00186">
    <property type="entry name" value="FBG"/>
    <property type="match status" value="1"/>
</dbReference>
<dbReference type="InterPro" id="IPR020837">
    <property type="entry name" value="Fibrinogen_CS"/>
</dbReference>
<dbReference type="AlphaFoldDB" id="A0AAV6Z659"/>
<evidence type="ECO:0000256" key="1">
    <source>
        <dbReference type="ARBA" id="ARBA00004613"/>
    </source>
</evidence>
<feature type="domain" description="Fibrinogen C-terminal" evidence="5">
    <location>
        <begin position="2"/>
        <end position="223"/>
    </location>
</feature>
<dbReference type="InterPro" id="IPR036056">
    <property type="entry name" value="Fibrinogen-like_C"/>
</dbReference>
<organism evidence="6 7">
    <name type="scientific">Engystomops pustulosus</name>
    <name type="common">Tungara frog</name>
    <name type="synonym">Physalaemus pustulosus</name>
    <dbReference type="NCBI Taxonomy" id="76066"/>
    <lineage>
        <taxon>Eukaryota</taxon>
        <taxon>Metazoa</taxon>
        <taxon>Chordata</taxon>
        <taxon>Craniata</taxon>
        <taxon>Vertebrata</taxon>
        <taxon>Euteleostomi</taxon>
        <taxon>Amphibia</taxon>
        <taxon>Batrachia</taxon>
        <taxon>Anura</taxon>
        <taxon>Neobatrachia</taxon>
        <taxon>Hyloidea</taxon>
        <taxon>Leptodactylidae</taxon>
        <taxon>Leiuperinae</taxon>
        <taxon>Engystomops</taxon>
    </lineage>
</organism>
<dbReference type="PROSITE" id="PS51406">
    <property type="entry name" value="FIBRINOGEN_C_2"/>
    <property type="match status" value="1"/>
</dbReference>
<dbReference type="PANTHER" id="PTHR47221">
    <property type="entry name" value="FIBRINOGEN ALPHA CHAIN"/>
    <property type="match status" value="1"/>
</dbReference>
<dbReference type="GO" id="GO:0030674">
    <property type="term" value="F:protein-macromolecule adaptor activity"/>
    <property type="evidence" value="ECO:0007669"/>
    <property type="project" value="TreeGrafter"/>
</dbReference>
<evidence type="ECO:0000313" key="7">
    <source>
        <dbReference type="Proteomes" id="UP000824782"/>
    </source>
</evidence>
<dbReference type="SUPFAM" id="SSF56496">
    <property type="entry name" value="Fibrinogen C-terminal domain-like"/>
    <property type="match status" value="1"/>
</dbReference>
<accession>A0AAV6Z659</accession>
<dbReference type="InterPro" id="IPR014716">
    <property type="entry name" value="Fibrinogen_a/b/g_C_1"/>
</dbReference>
<dbReference type="Gene3D" id="3.90.215.10">
    <property type="entry name" value="Gamma Fibrinogen, chain A, domain 1"/>
    <property type="match status" value="1"/>
</dbReference>
<keyword evidence="2" id="KW-0964">Secreted</keyword>
<dbReference type="GO" id="GO:0070527">
    <property type="term" value="P:platelet aggregation"/>
    <property type="evidence" value="ECO:0007669"/>
    <property type="project" value="TreeGrafter"/>
</dbReference>
<keyword evidence="7" id="KW-1185">Reference proteome</keyword>
<dbReference type="Pfam" id="PF00147">
    <property type="entry name" value="Fibrinogen_C"/>
    <property type="match status" value="1"/>
</dbReference>
<dbReference type="NCBIfam" id="NF040941">
    <property type="entry name" value="GGGWT_bact"/>
    <property type="match status" value="1"/>
</dbReference>
<dbReference type="GO" id="GO:0072377">
    <property type="term" value="P:blood coagulation, common pathway"/>
    <property type="evidence" value="ECO:0007669"/>
    <property type="project" value="TreeGrafter"/>
</dbReference>
<dbReference type="GO" id="GO:0005201">
    <property type="term" value="F:extracellular matrix structural constituent"/>
    <property type="evidence" value="ECO:0007669"/>
    <property type="project" value="TreeGrafter"/>
</dbReference>
<dbReference type="CDD" id="cd00087">
    <property type="entry name" value="FReD"/>
    <property type="match status" value="1"/>
</dbReference>
<evidence type="ECO:0000259" key="5">
    <source>
        <dbReference type="PROSITE" id="PS51406"/>
    </source>
</evidence>
<dbReference type="GO" id="GO:0005577">
    <property type="term" value="C:fibrinogen complex"/>
    <property type="evidence" value="ECO:0007669"/>
    <property type="project" value="TreeGrafter"/>
</dbReference>
<dbReference type="PANTHER" id="PTHR47221:SF5">
    <property type="entry name" value="FIBRINOGEN C-TERMINAL DOMAIN-CONTAINING PROTEIN"/>
    <property type="match status" value="1"/>
</dbReference>
<dbReference type="GO" id="GO:0034116">
    <property type="term" value="P:positive regulation of heterotypic cell-cell adhesion"/>
    <property type="evidence" value="ECO:0007669"/>
    <property type="project" value="TreeGrafter"/>
</dbReference>
<name>A0AAV6Z659_ENGPU</name>
<evidence type="ECO:0000256" key="2">
    <source>
        <dbReference type="ARBA" id="ARBA00022525"/>
    </source>
</evidence>
<evidence type="ECO:0000313" key="6">
    <source>
        <dbReference type="EMBL" id="KAG8543655.1"/>
    </source>
</evidence>
<keyword evidence="3" id="KW-1015">Disulfide bond</keyword>
<protein>
    <recommendedName>
        <fullName evidence="5">Fibrinogen C-terminal domain-containing protein</fullName>
    </recommendedName>
</protein>